<dbReference type="RefSeq" id="WP_215610711.1">
    <property type="nucleotide sequence ID" value="NZ_JADOES010000053.1"/>
</dbReference>
<reference evidence="3" key="2">
    <citation type="journal article" date="2021" name="Mar. Drugs">
        <title>Genome Reduction and Secondary Metabolism of the Marine Sponge-Associated Cyanobacterium Leptothoe.</title>
        <authorList>
            <person name="Konstantinou D."/>
            <person name="Popin R.V."/>
            <person name="Fewer D.P."/>
            <person name="Sivonen K."/>
            <person name="Gkelis S."/>
        </authorList>
    </citation>
    <scope>NUCLEOTIDE SEQUENCE</scope>
    <source>
        <strain evidence="3">TAU-MAC 1115</strain>
    </source>
</reference>
<dbReference type="Proteomes" id="UP000717364">
    <property type="component" value="Unassembled WGS sequence"/>
</dbReference>
<dbReference type="InterPro" id="IPR014914">
    <property type="entry name" value="RES_dom"/>
</dbReference>
<name>A0A947DI67_9CYAN</name>
<accession>A0A947DI67</accession>
<evidence type="ECO:0000256" key="1">
    <source>
        <dbReference type="SAM" id="MobiDB-lite"/>
    </source>
</evidence>
<evidence type="ECO:0000313" key="4">
    <source>
        <dbReference type="Proteomes" id="UP000717364"/>
    </source>
</evidence>
<feature type="region of interest" description="Disordered" evidence="1">
    <location>
        <begin position="171"/>
        <end position="217"/>
    </location>
</feature>
<feature type="domain" description="RES" evidence="2">
    <location>
        <begin position="25"/>
        <end position="162"/>
    </location>
</feature>
<evidence type="ECO:0000313" key="3">
    <source>
        <dbReference type="EMBL" id="MBT9317647.1"/>
    </source>
</evidence>
<gene>
    <name evidence="3" type="ORF">IXB50_19685</name>
</gene>
<protein>
    <submittedName>
        <fullName evidence="3">RES family NAD+ phosphorylase</fullName>
    </submittedName>
</protein>
<feature type="compositionally biased region" description="Acidic residues" evidence="1">
    <location>
        <begin position="175"/>
        <end position="193"/>
    </location>
</feature>
<dbReference type="EMBL" id="JADOES010000053">
    <property type="protein sequence ID" value="MBT9317647.1"/>
    <property type="molecule type" value="Genomic_DNA"/>
</dbReference>
<organism evidence="3 4">
    <name type="scientific">Leptothoe spongobia TAU-MAC 1115</name>
    <dbReference type="NCBI Taxonomy" id="1967444"/>
    <lineage>
        <taxon>Bacteria</taxon>
        <taxon>Bacillati</taxon>
        <taxon>Cyanobacteriota</taxon>
        <taxon>Cyanophyceae</taxon>
        <taxon>Nodosilineales</taxon>
        <taxon>Cymatolegaceae</taxon>
        <taxon>Leptothoe</taxon>
        <taxon>Leptothoe spongobia</taxon>
    </lineage>
</organism>
<dbReference type="Pfam" id="PF08808">
    <property type="entry name" value="RES"/>
    <property type="match status" value="1"/>
</dbReference>
<dbReference type="AlphaFoldDB" id="A0A947DI67"/>
<keyword evidence="4" id="KW-1185">Reference proteome</keyword>
<proteinExistence type="predicted"/>
<evidence type="ECO:0000259" key="2">
    <source>
        <dbReference type="SMART" id="SM00953"/>
    </source>
</evidence>
<reference evidence="3" key="1">
    <citation type="submission" date="2020-11" db="EMBL/GenBank/DDBJ databases">
        <authorList>
            <person name="Konstantinou D."/>
            <person name="Gkelis S."/>
            <person name="Popin R."/>
            <person name="Fewer D."/>
            <person name="Sivonen K."/>
        </authorList>
    </citation>
    <scope>NUCLEOTIDE SEQUENCE</scope>
    <source>
        <strain evidence="3">TAU-MAC 1115</strain>
    </source>
</reference>
<sequence length="217" mass="24677">MQGRGWRLILEHHFNMEQLIDGEDALEHAGRYNPPAAIVGEENTFKVVYLSGSLRTAHQEMRGRADIRNHALVEFEYVLQGNAWIDLTDEVIQHEFGVTLSELYENWRSLNARNQLSTTQKIGMSIYADGRVEAIKVPSVRDDDGFNWVIFPDRFYAGSCINFIYSQKGSNSRDIDEESDSSSLDEADSDAYAEDERNNSLSEQRNIAEGLMGDSQF</sequence>
<dbReference type="SMART" id="SM00953">
    <property type="entry name" value="RES"/>
    <property type="match status" value="1"/>
</dbReference>
<comment type="caution">
    <text evidence="3">The sequence shown here is derived from an EMBL/GenBank/DDBJ whole genome shotgun (WGS) entry which is preliminary data.</text>
</comment>